<dbReference type="PANTHER" id="PTHR21448:SF0">
    <property type="entry name" value="PROTEIN PHOSPHATASE 1 REGULATORY SUBUNIT 21"/>
    <property type="match status" value="1"/>
</dbReference>
<gene>
    <name evidence="4" type="ORF">ROHU_035797</name>
</gene>
<evidence type="ECO:0000313" key="4">
    <source>
        <dbReference type="EMBL" id="RXN03504.1"/>
    </source>
</evidence>
<dbReference type="InterPro" id="IPR040024">
    <property type="entry name" value="PPP1R21"/>
</dbReference>
<dbReference type="InterPro" id="IPR019348">
    <property type="entry name" value="PPP1R21_six_helix"/>
</dbReference>
<dbReference type="Pfam" id="PF10212">
    <property type="entry name" value="PPP1R21_helical"/>
    <property type="match status" value="1"/>
</dbReference>
<accession>A0A498LAK7</accession>
<dbReference type="GO" id="GO:0005769">
    <property type="term" value="C:early endosome"/>
    <property type="evidence" value="ECO:0007669"/>
    <property type="project" value="TreeGrafter"/>
</dbReference>
<keyword evidence="1" id="KW-0175">Coiled coil</keyword>
<feature type="chain" id="PRO_5019828606" evidence="2">
    <location>
        <begin position="16"/>
        <end position="318"/>
    </location>
</feature>
<protein>
    <submittedName>
        <fullName evidence="4">Phosphatase 1 regulatory subunit 21</fullName>
    </submittedName>
</protein>
<dbReference type="AlphaFoldDB" id="A0A498LAK7"/>
<feature type="signal peptide" evidence="2">
    <location>
        <begin position="1"/>
        <end position="15"/>
    </location>
</feature>
<evidence type="ECO:0000259" key="3">
    <source>
        <dbReference type="Pfam" id="PF10212"/>
    </source>
</evidence>
<dbReference type="EMBL" id="QBIY01013482">
    <property type="protein sequence ID" value="RXN03504.1"/>
    <property type="molecule type" value="Genomic_DNA"/>
</dbReference>
<sequence>MNVLLCVWCVSLSDGVCVCSLEEECEASLCTSALASKNRQLQNDMKKLTSIFQKLKSYVALLAVPSVRSDAMCQSSANAAFTQMSACLHGLHDAATELSQHYSQKASLEQDLPTVTQKFRTTNECLLSSLANNLDFFASCPGYSPRGGFLNPLQADGVMENKRRAATYMSTIRKVRSESVPYREALANRHVLTSSTESREGLMQQVIQSQEKISRLEQEKEHWLLEAQLGQVRLQKEIQRIAQLEAQVADGRIAETHGAADGPEPTCADAPEPVQDSSVVSQMDPSPLLVLIDSSSEGLSPDTLLLLAVEGMEEVDRV</sequence>
<dbReference type="Proteomes" id="UP000290572">
    <property type="component" value="Unassembled WGS sequence"/>
</dbReference>
<evidence type="ECO:0000313" key="5">
    <source>
        <dbReference type="Proteomes" id="UP000290572"/>
    </source>
</evidence>
<keyword evidence="2" id="KW-0732">Signal</keyword>
<comment type="caution">
    <text evidence="4">The sequence shown here is derived from an EMBL/GenBank/DDBJ whole genome shotgun (WGS) entry which is preliminary data.</text>
</comment>
<evidence type="ECO:0000256" key="1">
    <source>
        <dbReference type="SAM" id="Coils"/>
    </source>
</evidence>
<organism evidence="4 5">
    <name type="scientific">Labeo rohita</name>
    <name type="common">Indian major carp</name>
    <name type="synonym">Cyprinus rohita</name>
    <dbReference type="NCBI Taxonomy" id="84645"/>
    <lineage>
        <taxon>Eukaryota</taxon>
        <taxon>Metazoa</taxon>
        <taxon>Chordata</taxon>
        <taxon>Craniata</taxon>
        <taxon>Vertebrata</taxon>
        <taxon>Euteleostomi</taxon>
        <taxon>Actinopterygii</taxon>
        <taxon>Neopterygii</taxon>
        <taxon>Teleostei</taxon>
        <taxon>Ostariophysi</taxon>
        <taxon>Cypriniformes</taxon>
        <taxon>Cyprinidae</taxon>
        <taxon>Labeoninae</taxon>
        <taxon>Labeonini</taxon>
        <taxon>Labeo</taxon>
    </lineage>
</organism>
<feature type="coiled-coil region" evidence="1">
    <location>
        <begin position="199"/>
        <end position="226"/>
    </location>
</feature>
<evidence type="ECO:0000256" key="2">
    <source>
        <dbReference type="SAM" id="SignalP"/>
    </source>
</evidence>
<dbReference type="STRING" id="84645.A0A498LAK7"/>
<keyword evidence="5" id="KW-1185">Reference proteome</keyword>
<reference evidence="4 5" key="1">
    <citation type="submission" date="2018-03" db="EMBL/GenBank/DDBJ databases">
        <title>Draft genome sequence of Rohu Carp (Labeo rohita).</title>
        <authorList>
            <person name="Das P."/>
            <person name="Kushwaha B."/>
            <person name="Joshi C.G."/>
            <person name="Kumar D."/>
            <person name="Nagpure N.S."/>
            <person name="Sahoo L."/>
            <person name="Das S.P."/>
            <person name="Bit A."/>
            <person name="Patnaik S."/>
            <person name="Meher P.K."/>
            <person name="Jayasankar P."/>
            <person name="Koringa P.G."/>
            <person name="Patel N.V."/>
            <person name="Hinsu A.T."/>
            <person name="Kumar R."/>
            <person name="Pandey M."/>
            <person name="Agarwal S."/>
            <person name="Srivastava S."/>
            <person name="Singh M."/>
            <person name="Iquebal M.A."/>
            <person name="Jaiswal S."/>
            <person name="Angadi U.B."/>
            <person name="Kumar N."/>
            <person name="Raza M."/>
            <person name="Shah T.M."/>
            <person name="Rai A."/>
            <person name="Jena J.K."/>
        </authorList>
    </citation>
    <scope>NUCLEOTIDE SEQUENCE [LARGE SCALE GENOMIC DNA]</scope>
    <source>
        <strain evidence="4">DASCIFA01</strain>
        <tissue evidence="4">Testis</tissue>
    </source>
</reference>
<proteinExistence type="predicted"/>
<feature type="domain" description="Protein phosphatase 1 regulatory subunit 21 six-helix bundle" evidence="3">
    <location>
        <begin position="19"/>
        <end position="148"/>
    </location>
</feature>
<dbReference type="GO" id="GO:0016020">
    <property type="term" value="C:membrane"/>
    <property type="evidence" value="ECO:0007669"/>
    <property type="project" value="TreeGrafter"/>
</dbReference>
<dbReference type="PANTHER" id="PTHR21448">
    <property type="entry name" value="SMOOTH MUSCLE MYOSIN HEAVY CHAIN-RELATED"/>
    <property type="match status" value="1"/>
</dbReference>
<name>A0A498LAK7_LABRO</name>